<dbReference type="Proteomes" id="UP000198647">
    <property type="component" value="Unassembled WGS sequence"/>
</dbReference>
<feature type="transmembrane region" description="Helical" evidence="23">
    <location>
        <begin position="273"/>
        <end position="294"/>
    </location>
</feature>
<evidence type="ECO:0000256" key="15">
    <source>
        <dbReference type="ARBA" id="ARBA00033270"/>
    </source>
</evidence>
<feature type="transmembrane region" description="Helical" evidence="23">
    <location>
        <begin position="164"/>
        <end position="181"/>
    </location>
</feature>
<proteinExistence type="inferred from homology"/>
<evidence type="ECO:0000256" key="9">
    <source>
        <dbReference type="ARBA" id="ARBA00022984"/>
    </source>
</evidence>
<dbReference type="InterPro" id="IPR018365">
    <property type="entry name" value="Cell_cycle_FtsW-rel_CS"/>
</dbReference>
<keyword evidence="3" id="KW-1003">Cell membrane</keyword>
<keyword evidence="10 23" id="KW-1133">Transmembrane helix</keyword>
<feature type="transmembrane region" description="Helical" evidence="23">
    <location>
        <begin position="186"/>
        <end position="205"/>
    </location>
</feature>
<evidence type="ECO:0000313" key="24">
    <source>
        <dbReference type="EMBL" id="SDX34676.1"/>
    </source>
</evidence>
<feature type="region of interest" description="Disordered" evidence="22">
    <location>
        <begin position="372"/>
        <end position="396"/>
    </location>
</feature>
<keyword evidence="11 23" id="KW-0472">Membrane</keyword>
<evidence type="ECO:0000256" key="1">
    <source>
        <dbReference type="ARBA" id="ARBA00004651"/>
    </source>
</evidence>
<feature type="transmembrane region" description="Helical" evidence="23">
    <location>
        <begin position="339"/>
        <end position="361"/>
    </location>
</feature>
<evidence type="ECO:0000256" key="7">
    <source>
        <dbReference type="ARBA" id="ARBA00022692"/>
    </source>
</evidence>
<keyword evidence="9" id="KW-0573">Peptidoglycan synthesis</keyword>
<dbReference type="RefSeq" id="WP_076570251.1">
    <property type="nucleotide sequence ID" value="NZ_FNOS01000001.1"/>
</dbReference>
<keyword evidence="8" id="KW-0133">Cell shape</keyword>
<evidence type="ECO:0000256" key="20">
    <source>
        <dbReference type="ARBA" id="ARBA00049902"/>
    </source>
</evidence>
<dbReference type="PROSITE" id="PS00428">
    <property type="entry name" value="FTSW_RODA_SPOVE"/>
    <property type="match status" value="1"/>
</dbReference>
<comment type="caution">
    <text evidence="24">The sequence shown here is derived from an EMBL/GenBank/DDBJ whole genome shotgun (WGS) entry which is preliminary data.</text>
</comment>
<dbReference type="Pfam" id="PF01098">
    <property type="entry name" value="FTSW_RODA_SPOVE"/>
    <property type="match status" value="1"/>
</dbReference>
<dbReference type="EMBL" id="FNOS01000001">
    <property type="protein sequence ID" value="SDX34676.1"/>
    <property type="molecule type" value="Genomic_DNA"/>
</dbReference>
<evidence type="ECO:0000256" key="19">
    <source>
        <dbReference type="ARBA" id="ARBA00044770"/>
    </source>
</evidence>
<dbReference type="NCBIfam" id="TIGR02614">
    <property type="entry name" value="ftsW"/>
    <property type="match status" value="1"/>
</dbReference>
<comment type="similarity">
    <text evidence="16">Belongs to the SEDS family. FtsW subfamily.</text>
</comment>
<evidence type="ECO:0000256" key="3">
    <source>
        <dbReference type="ARBA" id="ARBA00022475"/>
    </source>
</evidence>
<evidence type="ECO:0000256" key="4">
    <source>
        <dbReference type="ARBA" id="ARBA00022618"/>
    </source>
</evidence>
<gene>
    <name evidence="24" type="ORF">SAMN04488081_0240</name>
</gene>
<keyword evidence="4 24" id="KW-0132">Cell division</keyword>
<evidence type="ECO:0000256" key="13">
    <source>
        <dbReference type="ARBA" id="ARBA00023316"/>
    </source>
</evidence>
<name>A0A1H3AY68_9BACI</name>
<evidence type="ECO:0000256" key="14">
    <source>
        <dbReference type="ARBA" id="ARBA00032370"/>
    </source>
</evidence>
<feature type="transmembrane region" description="Helical" evidence="23">
    <location>
        <begin position="112"/>
        <end position="129"/>
    </location>
</feature>
<feature type="transmembrane region" description="Helical" evidence="23">
    <location>
        <begin position="7"/>
        <end position="29"/>
    </location>
</feature>
<evidence type="ECO:0000256" key="2">
    <source>
        <dbReference type="ARBA" id="ARBA00004752"/>
    </source>
</evidence>
<comment type="pathway">
    <text evidence="2">Cell wall biogenesis; peptidoglycan biosynthesis.</text>
</comment>
<evidence type="ECO:0000256" key="6">
    <source>
        <dbReference type="ARBA" id="ARBA00022679"/>
    </source>
</evidence>
<organism evidence="24 25">
    <name type="scientific">Salimicrobium album</name>
    <dbReference type="NCBI Taxonomy" id="50717"/>
    <lineage>
        <taxon>Bacteria</taxon>
        <taxon>Bacillati</taxon>
        <taxon>Bacillota</taxon>
        <taxon>Bacilli</taxon>
        <taxon>Bacillales</taxon>
        <taxon>Bacillaceae</taxon>
        <taxon>Salimicrobium</taxon>
    </lineage>
</organism>
<comment type="catalytic activity">
    <reaction evidence="20">
        <text>[GlcNAc-(1-&gt;4)-Mur2Ac(oyl-L-Ala-gamma-D-Glu-L-Lys-D-Ala-D-Ala)](n)-di-trans,octa-cis-undecaprenyl diphosphate + beta-D-GlcNAc-(1-&gt;4)-Mur2Ac(oyl-L-Ala-gamma-D-Glu-L-Lys-D-Ala-D-Ala)-di-trans,octa-cis-undecaprenyl diphosphate = [GlcNAc-(1-&gt;4)-Mur2Ac(oyl-L-Ala-gamma-D-Glu-L-Lys-D-Ala-D-Ala)](n+1)-di-trans,octa-cis-undecaprenyl diphosphate + di-trans,octa-cis-undecaprenyl diphosphate + H(+)</text>
        <dbReference type="Rhea" id="RHEA:23708"/>
        <dbReference type="Rhea" id="RHEA-COMP:9602"/>
        <dbReference type="Rhea" id="RHEA-COMP:9603"/>
        <dbReference type="ChEBI" id="CHEBI:15378"/>
        <dbReference type="ChEBI" id="CHEBI:58405"/>
        <dbReference type="ChEBI" id="CHEBI:60033"/>
        <dbReference type="ChEBI" id="CHEBI:78435"/>
        <dbReference type="EC" id="2.4.99.28"/>
    </reaction>
</comment>
<keyword evidence="7 23" id="KW-0812">Transmembrane</keyword>
<comment type="function">
    <text evidence="21">Peptidoglycan polymerase that is essential for cell division.</text>
</comment>
<dbReference type="InterPro" id="IPR013437">
    <property type="entry name" value="FtsW"/>
</dbReference>
<evidence type="ECO:0000256" key="17">
    <source>
        <dbReference type="ARBA" id="ARBA00041185"/>
    </source>
</evidence>
<evidence type="ECO:0000256" key="16">
    <source>
        <dbReference type="ARBA" id="ARBA00038053"/>
    </source>
</evidence>
<keyword evidence="5" id="KW-0328">Glycosyltransferase</keyword>
<evidence type="ECO:0000256" key="11">
    <source>
        <dbReference type="ARBA" id="ARBA00023136"/>
    </source>
</evidence>
<reference evidence="24 25" key="1">
    <citation type="submission" date="2016-10" db="EMBL/GenBank/DDBJ databases">
        <authorList>
            <person name="Varghese N."/>
            <person name="Submissions S."/>
        </authorList>
    </citation>
    <scope>NUCLEOTIDE SEQUENCE [LARGE SCALE GENOMIC DNA]</scope>
    <source>
        <strain evidence="24 25">DSM 20748</strain>
    </source>
</reference>
<accession>A0A1H3AY68</accession>
<feature type="compositionally biased region" description="Basic and acidic residues" evidence="22">
    <location>
        <begin position="372"/>
        <end position="385"/>
    </location>
</feature>
<feature type="transmembrane region" description="Helical" evidence="23">
    <location>
        <begin position="306"/>
        <end position="327"/>
    </location>
</feature>
<keyword evidence="13" id="KW-0961">Cell wall biogenesis/degradation</keyword>
<protein>
    <recommendedName>
        <fullName evidence="17">Probable peptidoglycan glycosyltransferase FtsW</fullName>
        <ecNumber evidence="19">2.4.99.28</ecNumber>
    </recommendedName>
    <alternativeName>
        <fullName evidence="18">Cell division protein FtsW</fullName>
    </alternativeName>
    <alternativeName>
        <fullName evidence="15">Cell wall polymerase</fullName>
    </alternativeName>
    <alternativeName>
        <fullName evidence="14">Peptidoglycan polymerase</fullName>
    </alternativeName>
</protein>
<dbReference type="GO" id="GO:0051301">
    <property type="term" value="P:cell division"/>
    <property type="evidence" value="ECO:0007669"/>
    <property type="project" value="UniProtKB-KW"/>
</dbReference>
<evidence type="ECO:0000256" key="21">
    <source>
        <dbReference type="ARBA" id="ARBA00049966"/>
    </source>
</evidence>
<evidence type="ECO:0000256" key="23">
    <source>
        <dbReference type="SAM" id="Phobius"/>
    </source>
</evidence>
<keyword evidence="6" id="KW-0808">Transferase</keyword>
<evidence type="ECO:0000256" key="22">
    <source>
        <dbReference type="SAM" id="MobiDB-lite"/>
    </source>
</evidence>
<evidence type="ECO:0000313" key="25">
    <source>
        <dbReference type="Proteomes" id="UP000198647"/>
    </source>
</evidence>
<keyword evidence="25" id="KW-1185">Reference proteome</keyword>
<dbReference type="PANTHER" id="PTHR30474">
    <property type="entry name" value="CELL CYCLE PROTEIN"/>
    <property type="match status" value="1"/>
</dbReference>
<feature type="transmembrane region" description="Helical" evidence="23">
    <location>
        <begin position="49"/>
        <end position="67"/>
    </location>
</feature>
<evidence type="ECO:0000256" key="8">
    <source>
        <dbReference type="ARBA" id="ARBA00022960"/>
    </source>
</evidence>
<sequence length="396" mass="43133">MKIWKSLDFTLMFAPLVLIGFGTVMIYSASMVDAPVKFEVEPNHFLLKQLQWAVIGLAVFLVAAFIPYRQYRRFVKLTVLIMILSLVGVFIFGETRNNATSWYVFGGFSVQPAEFVKVGLVLYLASVYAKKQPYIDNFTQGVLPPLYLTSLLLGLIIMQPDIGTAAVIAMIAASVVISSGIRMKHVMILVSGIVLVTVLASQQMITDERASRFTGAYQPFETPEADGYHLIQSYIAIGSGGLTGEGLGQGVQKLGYLPEPHTDFIMAVIAEELGFIGVVITLGLLALFVLRGLYIAKKCEDPFGSLLAIGISSMVAIQAIINLGAMSGLLPITGVPLPFVSYGGSALLIFMLAAGMLNSVARGVRFNEEKEVKEKEPGQFKERTTNKNRGVKSWQN</sequence>
<feature type="transmembrane region" description="Helical" evidence="23">
    <location>
        <begin position="141"/>
        <end position="158"/>
    </location>
</feature>
<evidence type="ECO:0000256" key="10">
    <source>
        <dbReference type="ARBA" id="ARBA00022989"/>
    </source>
</evidence>
<feature type="transmembrane region" description="Helical" evidence="23">
    <location>
        <begin position="74"/>
        <end position="92"/>
    </location>
</feature>
<comment type="subcellular location">
    <subcellularLocation>
        <location evidence="1">Cell membrane</location>
        <topology evidence="1">Multi-pass membrane protein</topology>
    </subcellularLocation>
</comment>
<dbReference type="InterPro" id="IPR001182">
    <property type="entry name" value="FtsW/RodA"/>
</dbReference>
<evidence type="ECO:0000256" key="18">
    <source>
        <dbReference type="ARBA" id="ARBA00041418"/>
    </source>
</evidence>
<evidence type="ECO:0000256" key="12">
    <source>
        <dbReference type="ARBA" id="ARBA00023306"/>
    </source>
</evidence>
<evidence type="ECO:0000256" key="5">
    <source>
        <dbReference type="ARBA" id="ARBA00022676"/>
    </source>
</evidence>
<keyword evidence="12" id="KW-0131">Cell cycle</keyword>
<dbReference type="PANTHER" id="PTHR30474:SF2">
    <property type="entry name" value="PEPTIDOGLYCAN GLYCOSYLTRANSFERASE FTSW-RELATED"/>
    <property type="match status" value="1"/>
</dbReference>
<dbReference type="EC" id="2.4.99.28" evidence="19"/>